<protein>
    <recommendedName>
        <fullName evidence="4">RRM domain-containing protein</fullName>
    </recommendedName>
</protein>
<sequence length="73" mass="7882">QLSCLLISLAQCIFCQLKFGCKDAFSQHGDVTQVKVICHPVTGRSKGYGFVKLSSDSEAAVALEKMSADCRGR</sequence>
<dbReference type="GO" id="GO:0003723">
    <property type="term" value="F:RNA binding"/>
    <property type="evidence" value="ECO:0007669"/>
    <property type="project" value="UniProtKB-UniRule"/>
</dbReference>
<reference evidence="6" key="2">
    <citation type="journal article" date="2017" name="Nat. Plants">
        <title>The Aegilops tauschii genome reveals multiple impacts of transposons.</title>
        <authorList>
            <person name="Zhao G."/>
            <person name="Zou C."/>
            <person name="Li K."/>
            <person name="Wang K."/>
            <person name="Li T."/>
            <person name="Gao L."/>
            <person name="Zhang X."/>
            <person name="Wang H."/>
            <person name="Yang Z."/>
            <person name="Liu X."/>
            <person name="Jiang W."/>
            <person name="Mao L."/>
            <person name="Kong X."/>
            <person name="Jiao Y."/>
            <person name="Jia J."/>
        </authorList>
    </citation>
    <scope>NUCLEOTIDE SEQUENCE [LARGE SCALE GENOMIC DNA]</scope>
    <source>
        <strain evidence="6">cv. AL8/78</strain>
    </source>
</reference>
<reference evidence="6" key="1">
    <citation type="journal article" date="2014" name="Science">
        <title>Ancient hybridizations among the ancestral genomes of bread wheat.</title>
        <authorList>
            <consortium name="International Wheat Genome Sequencing Consortium,"/>
            <person name="Marcussen T."/>
            <person name="Sandve S.R."/>
            <person name="Heier L."/>
            <person name="Spannagl M."/>
            <person name="Pfeifer M."/>
            <person name="Jakobsen K.S."/>
            <person name="Wulff B.B."/>
            <person name="Steuernagel B."/>
            <person name="Mayer K.F."/>
            <person name="Olsen O.A."/>
        </authorList>
    </citation>
    <scope>NUCLEOTIDE SEQUENCE [LARGE SCALE GENOMIC DNA]</scope>
    <source>
        <strain evidence="6">cv. AL8/78</strain>
    </source>
</reference>
<dbReference type="InterPro" id="IPR000504">
    <property type="entry name" value="RRM_dom"/>
</dbReference>
<feature type="domain" description="RRM" evidence="4">
    <location>
        <begin position="22"/>
        <end position="73"/>
    </location>
</feature>
<dbReference type="STRING" id="200361.A0A453ANT7"/>
<feature type="signal peptide" evidence="3">
    <location>
        <begin position="1"/>
        <end position="20"/>
    </location>
</feature>
<evidence type="ECO:0000313" key="5">
    <source>
        <dbReference type="EnsemblPlants" id="AET2Gv20210300.1"/>
    </source>
</evidence>
<name>A0A453ANT7_AEGTS</name>
<dbReference type="PROSITE" id="PS50102">
    <property type="entry name" value="RRM"/>
    <property type="match status" value="1"/>
</dbReference>
<feature type="chain" id="PRO_5019487791" description="RRM domain-containing protein" evidence="3">
    <location>
        <begin position="21"/>
        <end position="73"/>
    </location>
</feature>
<evidence type="ECO:0000256" key="2">
    <source>
        <dbReference type="PROSITE-ProRule" id="PRU00176"/>
    </source>
</evidence>
<dbReference type="InterPro" id="IPR035979">
    <property type="entry name" value="RBD_domain_sf"/>
</dbReference>
<evidence type="ECO:0000256" key="3">
    <source>
        <dbReference type="SAM" id="SignalP"/>
    </source>
</evidence>
<dbReference type="AlphaFoldDB" id="A0A453ANT7"/>
<dbReference type="InterPro" id="IPR012677">
    <property type="entry name" value="Nucleotide-bd_a/b_plait_sf"/>
</dbReference>
<dbReference type="SUPFAM" id="SSF54928">
    <property type="entry name" value="RNA-binding domain, RBD"/>
    <property type="match status" value="1"/>
</dbReference>
<evidence type="ECO:0000313" key="6">
    <source>
        <dbReference type="Proteomes" id="UP000015105"/>
    </source>
</evidence>
<dbReference type="Gene3D" id="3.30.70.330">
    <property type="match status" value="1"/>
</dbReference>
<keyword evidence="3" id="KW-0732">Signal</keyword>
<reference evidence="5" key="3">
    <citation type="journal article" date="2017" name="Nature">
        <title>Genome sequence of the progenitor of the wheat D genome Aegilops tauschii.</title>
        <authorList>
            <person name="Luo M.C."/>
            <person name="Gu Y.Q."/>
            <person name="Puiu D."/>
            <person name="Wang H."/>
            <person name="Twardziok S.O."/>
            <person name="Deal K.R."/>
            <person name="Huo N."/>
            <person name="Zhu T."/>
            <person name="Wang L."/>
            <person name="Wang Y."/>
            <person name="McGuire P.E."/>
            <person name="Liu S."/>
            <person name="Long H."/>
            <person name="Ramasamy R.K."/>
            <person name="Rodriguez J.C."/>
            <person name="Van S.L."/>
            <person name="Yuan L."/>
            <person name="Wang Z."/>
            <person name="Xia Z."/>
            <person name="Xiao L."/>
            <person name="Anderson O.D."/>
            <person name="Ouyang S."/>
            <person name="Liang Y."/>
            <person name="Zimin A.V."/>
            <person name="Pertea G."/>
            <person name="Qi P."/>
            <person name="Bennetzen J.L."/>
            <person name="Dai X."/>
            <person name="Dawson M.W."/>
            <person name="Muller H.G."/>
            <person name="Kugler K."/>
            <person name="Rivarola-Duarte L."/>
            <person name="Spannagl M."/>
            <person name="Mayer K.F.X."/>
            <person name="Lu F.H."/>
            <person name="Bevan M.W."/>
            <person name="Leroy P."/>
            <person name="Li P."/>
            <person name="You F.M."/>
            <person name="Sun Q."/>
            <person name="Liu Z."/>
            <person name="Lyons E."/>
            <person name="Wicker T."/>
            <person name="Salzberg S.L."/>
            <person name="Devos K.M."/>
            <person name="Dvorak J."/>
        </authorList>
    </citation>
    <scope>NUCLEOTIDE SEQUENCE [LARGE SCALE GENOMIC DNA]</scope>
    <source>
        <strain evidence="5">cv. AL8/78</strain>
    </source>
</reference>
<keyword evidence="1 2" id="KW-0694">RNA-binding</keyword>
<organism evidence="5 6">
    <name type="scientific">Aegilops tauschii subsp. strangulata</name>
    <name type="common">Goatgrass</name>
    <dbReference type="NCBI Taxonomy" id="200361"/>
    <lineage>
        <taxon>Eukaryota</taxon>
        <taxon>Viridiplantae</taxon>
        <taxon>Streptophyta</taxon>
        <taxon>Embryophyta</taxon>
        <taxon>Tracheophyta</taxon>
        <taxon>Spermatophyta</taxon>
        <taxon>Magnoliopsida</taxon>
        <taxon>Liliopsida</taxon>
        <taxon>Poales</taxon>
        <taxon>Poaceae</taxon>
        <taxon>BOP clade</taxon>
        <taxon>Pooideae</taxon>
        <taxon>Triticodae</taxon>
        <taxon>Triticeae</taxon>
        <taxon>Triticinae</taxon>
        <taxon>Aegilops</taxon>
    </lineage>
</organism>
<dbReference type="EnsemblPlants" id="AET2Gv20210300.1">
    <property type="protein sequence ID" value="AET2Gv20210300.1"/>
    <property type="gene ID" value="AET2Gv20210300"/>
</dbReference>
<proteinExistence type="predicted"/>
<dbReference type="Pfam" id="PF00076">
    <property type="entry name" value="RRM_1"/>
    <property type="match status" value="1"/>
</dbReference>
<evidence type="ECO:0000259" key="4">
    <source>
        <dbReference type="PROSITE" id="PS50102"/>
    </source>
</evidence>
<dbReference type="Gramene" id="AET2Gv20210300.1">
    <property type="protein sequence ID" value="AET2Gv20210300.1"/>
    <property type="gene ID" value="AET2Gv20210300"/>
</dbReference>
<keyword evidence="6" id="KW-1185">Reference proteome</keyword>
<evidence type="ECO:0000256" key="1">
    <source>
        <dbReference type="ARBA" id="ARBA00022884"/>
    </source>
</evidence>
<dbReference type="InterPro" id="IPR052462">
    <property type="entry name" value="SLIRP/GR-RBP-like"/>
</dbReference>
<accession>A0A453ANT7</accession>
<reference evidence="5" key="4">
    <citation type="submission" date="2019-03" db="UniProtKB">
        <authorList>
            <consortium name="EnsemblPlants"/>
        </authorList>
    </citation>
    <scope>IDENTIFICATION</scope>
</reference>
<dbReference type="Proteomes" id="UP000015105">
    <property type="component" value="Chromosome 2D"/>
</dbReference>
<reference evidence="5" key="5">
    <citation type="journal article" date="2021" name="G3 (Bethesda)">
        <title>Aegilops tauschii genome assembly Aet v5.0 features greater sequence contiguity and improved annotation.</title>
        <authorList>
            <person name="Wang L."/>
            <person name="Zhu T."/>
            <person name="Rodriguez J.C."/>
            <person name="Deal K.R."/>
            <person name="Dubcovsky J."/>
            <person name="McGuire P.E."/>
            <person name="Lux T."/>
            <person name="Spannagl M."/>
            <person name="Mayer K.F.X."/>
            <person name="Baldrich P."/>
            <person name="Meyers B.C."/>
            <person name="Huo N."/>
            <person name="Gu Y.Q."/>
            <person name="Zhou H."/>
            <person name="Devos K.M."/>
            <person name="Bennetzen J.L."/>
            <person name="Unver T."/>
            <person name="Budak H."/>
            <person name="Gulick P.J."/>
            <person name="Galiba G."/>
            <person name="Kalapos B."/>
            <person name="Nelson D.R."/>
            <person name="Li P."/>
            <person name="You F.M."/>
            <person name="Luo M.C."/>
            <person name="Dvorak J."/>
        </authorList>
    </citation>
    <scope>NUCLEOTIDE SEQUENCE [LARGE SCALE GENOMIC DNA]</scope>
    <source>
        <strain evidence="5">cv. AL8/78</strain>
    </source>
</reference>
<dbReference type="PANTHER" id="PTHR48027">
    <property type="entry name" value="HETEROGENEOUS NUCLEAR RIBONUCLEOPROTEIN 87F-RELATED"/>
    <property type="match status" value="1"/>
</dbReference>